<evidence type="ECO:0008006" key="3">
    <source>
        <dbReference type="Google" id="ProtNLM"/>
    </source>
</evidence>
<evidence type="ECO:0000313" key="2">
    <source>
        <dbReference type="RefSeq" id="XP_071905813.1"/>
    </source>
</evidence>
<keyword evidence="1" id="KW-1185">Reference proteome</keyword>
<dbReference type="InterPro" id="IPR036691">
    <property type="entry name" value="Endo/exonu/phosph_ase_sf"/>
</dbReference>
<dbReference type="SUPFAM" id="SSF56219">
    <property type="entry name" value="DNase I-like"/>
    <property type="match status" value="1"/>
</dbReference>
<dbReference type="PANTHER" id="PTHR35218:SF9">
    <property type="entry name" value="ENDONUCLEASE_EXONUCLEASE_PHOSPHATASE DOMAIN-CONTAINING PROTEIN"/>
    <property type="match status" value="1"/>
</dbReference>
<name>A0ABM4UEV3_COFAR</name>
<sequence length="245" mass="28766">MRVVVWNCQRVGSSLTVPQLREVNNLSSPNIFFLSETKNRKTAIDRITRRLRLDNNVTVEAMNRAGGMAFLWTKDTQIVEVATTAFTIEAKIEGNEAQAAWWFIGVYASCDQRIRKEQWRVLTDRSRLWGPKYLISGDFNDILSNEEKWGGVFREERSFRDFRHFIELNRLVDIGFEGHPWTWSNHWDNEGEIRQRLDRVLASMDWFQDFESAKCHHVETLASDHSMLLLDTNPGIERKKKEVLF</sequence>
<reference evidence="2" key="1">
    <citation type="submission" date="2025-08" db="UniProtKB">
        <authorList>
            <consortium name="RefSeq"/>
        </authorList>
    </citation>
    <scope>IDENTIFICATION</scope>
    <source>
        <tissue evidence="2">Leaves</tissue>
    </source>
</reference>
<proteinExistence type="predicted"/>
<organism evidence="1 2">
    <name type="scientific">Coffea arabica</name>
    <name type="common">Arabian coffee</name>
    <dbReference type="NCBI Taxonomy" id="13443"/>
    <lineage>
        <taxon>Eukaryota</taxon>
        <taxon>Viridiplantae</taxon>
        <taxon>Streptophyta</taxon>
        <taxon>Embryophyta</taxon>
        <taxon>Tracheophyta</taxon>
        <taxon>Spermatophyta</taxon>
        <taxon>Magnoliopsida</taxon>
        <taxon>eudicotyledons</taxon>
        <taxon>Gunneridae</taxon>
        <taxon>Pentapetalae</taxon>
        <taxon>asterids</taxon>
        <taxon>lamiids</taxon>
        <taxon>Gentianales</taxon>
        <taxon>Rubiaceae</taxon>
        <taxon>Ixoroideae</taxon>
        <taxon>Gardenieae complex</taxon>
        <taxon>Bertiereae - Coffeeae clade</taxon>
        <taxon>Coffeeae</taxon>
        <taxon>Coffea</taxon>
    </lineage>
</organism>
<accession>A0ABM4UEV3</accession>
<dbReference type="RefSeq" id="XP_071905813.1">
    <property type="nucleotide sequence ID" value="XM_072049712.1"/>
</dbReference>
<dbReference type="GeneID" id="140007027"/>
<dbReference type="Proteomes" id="UP001652660">
    <property type="component" value="Chromosome 5e"/>
</dbReference>
<evidence type="ECO:0000313" key="1">
    <source>
        <dbReference type="Proteomes" id="UP001652660"/>
    </source>
</evidence>
<gene>
    <name evidence="2" type="primary">LOC140007027</name>
</gene>
<dbReference type="Gene3D" id="3.60.10.10">
    <property type="entry name" value="Endonuclease/exonuclease/phosphatase"/>
    <property type="match status" value="1"/>
</dbReference>
<protein>
    <recommendedName>
        <fullName evidence="3">Endonuclease/exonuclease/phosphatase domain-containing protein</fullName>
    </recommendedName>
</protein>
<dbReference type="PANTHER" id="PTHR35218">
    <property type="entry name" value="RNASE H DOMAIN-CONTAINING PROTEIN"/>
    <property type="match status" value="1"/>
</dbReference>